<dbReference type="HOGENOM" id="CLU_003041_1_3_6"/>
<dbReference type="InterPro" id="IPR011545">
    <property type="entry name" value="DEAD/DEAH_box_helicase_dom"/>
</dbReference>
<evidence type="ECO:0000256" key="6">
    <source>
        <dbReference type="PROSITE-ProRule" id="PRU00552"/>
    </source>
</evidence>
<evidence type="ECO:0000256" key="1">
    <source>
        <dbReference type="ARBA" id="ARBA00022741"/>
    </source>
</evidence>
<dbReference type="STRING" id="717774.Marme_2060"/>
<dbReference type="eggNOG" id="COG0513">
    <property type="taxonomic scope" value="Bacteria"/>
</dbReference>
<reference evidence="12 13" key="1">
    <citation type="journal article" date="2012" name="Stand. Genomic Sci.">
        <title>Complete genome sequence of the melanogenic marine bacterium Marinomonas mediterranea type strain (MMB-1(T)).</title>
        <authorList>
            <person name="Lucas-Elio P."/>
            <person name="Goodwin L."/>
            <person name="Woyke T."/>
            <person name="Pitluck S."/>
            <person name="Nolan M."/>
            <person name="Kyrpides N.C."/>
            <person name="Detter J.C."/>
            <person name="Copeland A."/>
            <person name="Teshima H."/>
            <person name="Bruce D."/>
            <person name="Detter C."/>
            <person name="Tapia R."/>
            <person name="Han S."/>
            <person name="Land M.L."/>
            <person name="Ivanova N."/>
            <person name="Mikhailova N."/>
            <person name="Johnston A.W."/>
            <person name="Sanchez-Amat A."/>
        </authorList>
    </citation>
    <scope>NUCLEOTIDE SEQUENCE [LARGE SCALE GENOMIC DNA]</scope>
    <source>
        <strain evidence="13">ATCC 700492 / JCM 21426 / NBRC 103028 / MMB-1</strain>
    </source>
</reference>
<dbReference type="GO" id="GO:0005524">
    <property type="term" value="F:ATP binding"/>
    <property type="evidence" value="ECO:0007669"/>
    <property type="project" value="UniProtKB-KW"/>
</dbReference>
<sequence>MSFEDLDLDFTIEQAISDMGLTSPTPIQIQAIPAALDAQDILASAPTGTGKTIAFAAPIIQHILDRDEESTLAPKALILAPSRELARQIFQVIEKLLTHTRIQLQLIVGGTPYGNQQKQLSEPCDILVATPGRLIELDQKGWLDLSDVSMFVIDEADRMLDMGFIDAVTSIAKELPAHQTLFFSATIEGEKMGRFASTLLKEDATQIQLSESVRSVPSQITQLAMRVDDEPHKEALLKHILEKDETNQAAVFVSNKDHVDIWVQKIRNWGLRCDGLHGDMKQGDRNDHLKQMKKGRLKVLVATDVASRGLDLPEINTVINVRLPRKADAYVHRAGRASREGNPGKCYSLVDINDLPMMEKIQRYMQVAVKFTKIEGLEPKMKVRSPSRRPKKKKSTNTKAKSK</sequence>
<dbReference type="InterPro" id="IPR044742">
    <property type="entry name" value="DEAD/DEAH_RhlB"/>
</dbReference>
<keyword evidence="13" id="KW-1185">Reference proteome</keyword>
<evidence type="ECO:0000259" key="9">
    <source>
        <dbReference type="PROSITE" id="PS51192"/>
    </source>
</evidence>
<dbReference type="PATRIC" id="fig|717774.3.peg.2122"/>
<dbReference type="EMBL" id="CP002583">
    <property type="protein sequence ID" value="ADZ91308.1"/>
    <property type="molecule type" value="Genomic_DNA"/>
</dbReference>
<feature type="short sequence motif" description="Q motif" evidence="6">
    <location>
        <begin position="1"/>
        <end position="29"/>
    </location>
</feature>
<dbReference type="CDD" id="cd00268">
    <property type="entry name" value="DEADc"/>
    <property type="match status" value="1"/>
</dbReference>
<dbReference type="PROSITE" id="PS51194">
    <property type="entry name" value="HELICASE_CTER"/>
    <property type="match status" value="1"/>
</dbReference>
<feature type="domain" description="DEAD-box RNA helicase Q" evidence="11">
    <location>
        <begin position="1"/>
        <end position="29"/>
    </location>
</feature>
<dbReference type="InterPro" id="IPR050079">
    <property type="entry name" value="DEAD_box_RNA_helicase"/>
</dbReference>
<gene>
    <name evidence="12" type="ordered locus">Marme_2060</name>
</gene>
<dbReference type="KEGG" id="mme:Marme_2060"/>
<dbReference type="Pfam" id="PF00271">
    <property type="entry name" value="Helicase_C"/>
    <property type="match status" value="1"/>
</dbReference>
<name>F2K3G6_MARM1</name>
<feature type="domain" description="Helicase ATP-binding" evidence="9">
    <location>
        <begin position="32"/>
        <end position="205"/>
    </location>
</feature>
<dbReference type="GO" id="GO:0003676">
    <property type="term" value="F:nucleic acid binding"/>
    <property type="evidence" value="ECO:0007669"/>
    <property type="project" value="InterPro"/>
</dbReference>
<evidence type="ECO:0000256" key="3">
    <source>
        <dbReference type="ARBA" id="ARBA00022806"/>
    </source>
</evidence>
<dbReference type="GO" id="GO:0016787">
    <property type="term" value="F:hydrolase activity"/>
    <property type="evidence" value="ECO:0007669"/>
    <property type="project" value="UniProtKB-KW"/>
</dbReference>
<dbReference type="Pfam" id="PF00270">
    <property type="entry name" value="DEAD"/>
    <property type="match status" value="1"/>
</dbReference>
<dbReference type="InterPro" id="IPR027417">
    <property type="entry name" value="P-loop_NTPase"/>
</dbReference>
<dbReference type="InterPro" id="IPR001650">
    <property type="entry name" value="Helicase_C-like"/>
</dbReference>
<evidence type="ECO:0000256" key="8">
    <source>
        <dbReference type="SAM" id="MobiDB-lite"/>
    </source>
</evidence>
<dbReference type="GO" id="GO:0005829">
    <property type="term" value="C:cytosol"/>
    <property type="evidence" value="ECO:0007669"/>
    <property type="project" value="TreeGrafter"/>
</dbReference>
<dbReference type="RefSeq" id="WP_013661213.1">
    <property type="nucleotide sequence ID" value="NC_015276.1"/>
</dbReference>
<dbReference type="InterPro" id="IPR000629">
    <property type="entry name" value="RNA-helicase_DEAD-box_CS"/>
</dbReference>
<dbReference type="GO" id="GO:0003724">
    <property type="term" value="F:RNA helicase activity"/>
    <property type="evidence" value="ECO:0007669"/>
    <property type="project" value="InterPro"/>
</dbReference>
<dbReference type="AlphaFoldDB" id="F2K3G6"/>
<dbReference type="Gene3D" id="3.40.50.300">
    <property type="entry name" value="P-loop containing nucleotide triphosphate hydrolases"/>
    <property type="match status" value="2"/>
</dbReference>
<evidence type="ECO:0000313" key="13">
    <source>
        <dbReference type="Proteomes" id="UP000001062"/>
    </source>
</evidence>
<evidence type="ECO:0000256" key="2">
    <source>
        <dbReference type="ARBA" id="ARBA00022801"/>
    </source>
</evidence>
<feature type="compositionally biased region" description="Basic residues" evidence="8">
    <location>
        <begin position="382"/>
        <end position="403"/>
    </location>
</feature>
<dbReference type="SUPFAM" id="SSF52540">
    <property type="entry name" value="P-loop containing nucleoside triphosphate hydrolases"/>
    <property type="match status" value="1"/>
</dbReference>
<dbReference type="CDD" id="cd18787">
    <property type="entry name" value="SF2_C_DEAD"/>
    <property type="match status" value="1"/>
</dbReference>
<keyword evidence="1 7" id="KW-0547">Nucleotide-binding</keyword>
<evidence type="ECO:0000313" key="12">
    <source>
        <dbReference type="EMBL" id="ADZ91308.1"/>
    </source>
</evidence>
<protein>
    <submittedName>
        <fullName evidence="12">DEAD/DEAH box helicase domain protein</fullName>
    </submittedName>
</protein>
<dbReference type="Proteomes" id="UP000001062">
    <property type="component" value="Chromosome"/>
</dbReference>
<dbReference type="PANTHER" id="PTHR47959">
    <property type="entry name" value="ATP-DEPENDENT RNA HELICASE RHLE-RELATED"/>
    <property type="match status" value="1"/>
</dbReference>
<proteinExistence type="inferred from homology"/>
<organism evidence="12 13">
    <name type="scientific">Marinomonas mediterranea (strain ATCC 700492 / JCM 21426 / NBRC 103028 / MMB-1)</name>
    <dbReference type="NCBI Taxonomy" id="717774"/>
    <lineage>
        <taxon>Bacteria</taxon>
        <taxon>Pseudomonadati</taxon>
        <taxon>Pseudomonadota</taxon>
        <taxon>Gammaproteobacteria</taxon>
        <taxon>Oceanospirillales</taxon>
        <taxon>Oceanospirillaceae</taxon>
        <taxon>Marinomonas</taxon>
    </lineage>
</organism>
<dbReference type="PROSITE" id="PS51195">
    <property type="entry name" value="Q_MOTIF"/>
    <property type="match status" value="1"/>
</dbReference>
<dbReference type="InterPro" id="IPR014001">
    <property type="entry name" value="Helicase_ATP-bd"/>
</dbReference>
<keyword evidence="2 7" id="KW-0378">Hydrolase</keyword>
<evidence type="ECO:0000256" key="7">
    <source>
        <dbReference type="RuleBase" id="RU000492"/>
    </source>
</evidence>
<keyword evidence="4 7" id="KW-0067">ATP-binding</keyword>
<dbReference type="SMART" id="SM00490">
    <property type="entry name" value="HELICc"/>
    <property type="match status" value="1"/>
</dbReference>
<evidence type="ECO:0000256" key="4">
    <source>
        <dbReference type="ARBA" id="ARBA00022840"/>
    </source>
</evidence>
<dbReference type="PROSITE" id="PS00039">
    <property type="entry name" value="DEAD_ATP_HELICASE"/>
    <property type="match status" value="1"/>
</dbReference>
<comment type="similarity">
    <text evidence="5 7">Belongs to the DEAD box helicase family.</text>
</comment>
<dbReference type="InterPro" id="IPR014014">
    <property type="entry name" value="RNA_helicase_DEAD_Q_motif"/>
</dbReference>
<accession>F2K3G6</accession>
<feature type="region of interest" description="Disordered" evidence="8">
    <location>
        <begin position="378"/>
        <end position="403"/>
    </location>
</feature>
<dbReference type="PROSITE" id="PS51192">
    <property type="entry name" value="HELICASE_ATP_BIND_1"/>
    <property type="match status" value="1"/>
</dbReference>
<dbReference type="PANTHER" id="PTHR47959:SF17">
    <property type="entry name" value="ATP-DEPENDENT RNA HELICASE DEAD BOX FAMILY"/>
    <property type="match status" value="1"/>
</dbReference>
<evidence type="ECO:0000259" key="10">
    <source>
        <dbReference type="PROSITE" id="PS51194"/>
    </source>
</evidence>
<dbReference type="OrthoDB" id="9808889at2"/>
<keyword evidence="3 7" id="KW-0347">Helicase</keyword>
<dbReference type="SMART" id="SM00487">
    <property type="entry name" value="DEXDc"/>
    <property type="match status" value="1"/>
</dbReference>
<evidence type="ECO:0000256" key="5">
    <source>
        <dbReference type="ARBA" id="ARBA00038437"/>
    </source>
</evidence>
<feature type="domain" description="Helicase C-terminal" evidence="10">
    <location>
        <begin position="219"/>
        <end position="385"/>
    </location>
</feature>
<evidence type="ECO:0000259" key="11">
    <source>
        <dbReference type="PROSITE" id="PS51195"/>
    </source>
</evidence>